<feature type="domain" description="DUF2231" evidence="2">
    <location>
        <begin position="5"/>
        <end position="161"/>
    </location>
</feature>
<proteinExistence type="predicted"/>
<name>A0A6A6G1W5_9PEZI</name>
<reference evidence="4" key="1">
    <citation type="journal article" date="2020" name="Stud. Mycol.">
        <title>101 Dothideomycetes genomes: A test case for predicting lifestyles and emergence of pathogens.</title>
        <authorList>
            <person name="Haridas S."/>
            <person name="Albert R."/>
            <person name="Binder M."/>
            <person name="Bloem J."/>
            <person name="LaButti K."/>
            <person name="Salamov A."/>
            <person name="Andreopoulos B."/>
            <person name="Baker S."/>
            <person name="Barry K."/>
            <person name="Bills G."/>
            <person name="Bluhm B."/>
            <person name="Cannon C."/>
            <person name="Castanera R."/>
            <person name="Culley D."/>
            <person name="Daum C."/>
            <person name="Ezra D."/>
            <person name="Gonzalez J."/>
            <person name="Henrissat B."/>
            <person name="Kuo A."/>
            <person name="Liang C."/>
            <person name="Lipzen A."/>
            <person name="Lutzoni F."/>
            <person name="Magnuson J."/>
            <person name="Mondo S."/>
            <person name="Nolan M."/>
            <person name="Ohm R."/>
            <person name="Pangilinan J."/>
            <person name="Park H.-J."/>
            <person name="Ramirez L."/>
            <person name="Alfaro M."/>
            <person name="Sun H."/>
            <person name="Tritt A."/>
            <person name="Yoshinaga Y."/>
            <person name="Zwiers L.-H."/>
            <person name="Turgeon B."/>
            <person name="Goodwin S."/>
            <person name="Spatafora J."/>
            <person name="Crous P."/>
            <person name="Grigoriev I."/>
        </authorList>
    </citation>
    <scope>NUCLEOTIDE SEQUENCE [LARGE SCALE GENOMIC DNA]</scope>
    <source>
        <strain evidence="4">CECT 20119</strain>
    </source>
</reference>
<evidence type="ECO:0000256" key="1">
    <source>
        <dbReference type="SAM" id="Phobius"/>
    </source>
</evidence>
<dbReference type="InterPro" id="IPR019251">
    <property type="entry name" value="DUF2231_TM"/>
</dbReference>
<evidence type="ECO:0000313" key="3">
    <source>
        <dbReference type="EMBL" id="KAF2219702.1"/>
    </source>
</evidence>
<dbReference type="Pfam" id="PF09990">
    <property type="entry name" value="DUF2231"/>
    <property type="match status" value="1"/>
</dbReference>
<keyword evidence="1" id="KW-1133">Transmembrane helix</keyword>
<dbReference type="AlphaFoldDB" id="A0A6A6G1W5"/>
<feature type="transmembrane region" description="Helical" evidence="1">
    <location>
        <begin position="52"/>
        <end position="79"/>
    </location>
</feature>
<dbReference type="EMBL" id="ML992515">
    <property type="protein sequence ID" value="KAF2219702.1"/>
    <property type="molecule type" value="Genomic_DNA"/>
</dbReference>
<feature type="transmembrane region" description="Helical" evidence="1">
    <location>
        <begin position="131"/>
        <end position="149"/>
    </location>
</feature>
<accession>A0A6A6G1W5</accession>
<gene>
    <name evidence="3" type="ORF">BDZ85DRAFT_285120</name>
</gene>
<keyword evidence="4" id="KW-1185">Reference proteome</keyword>
<sequence length="171" mass="18171">MTSNLPLHPATVHWPFSFLTLSYGLDIIQPARSLLPQAIQSILPQQSELANISYYALSIGLLTALPAVFSGVAQAVQIVGKQGLFESDGKTVKPKFKTLITHAISADAVIALSAYTWWYRSASDSVNQGDFVRTGLAVLLGLGMVFAAHNGGSLTYEYGMGLSVGKKGKAA</sequence>
<evidence type="ECO:0000259" key="2">
    <source>
        <dbReference type="Pfam" id="PF09990"/>
    </source>
</evidence>
<feature type="transmembrane region" description="Helical" evidence="1">
    <location>
        <begin position="99"/>
        <end position="119"/>
    </location>
</feature>
<keyword evidence="1" id="KW-0812">Transmembrane</keyword>
<keyword evidence="1" id="KW-0472">Membrane</keyword>
<evidence type="ECO:0000313" key="4">
    <source>
        <dbReference type="Proteomes" id="UP000799538"/>
    </source>
</evidence>
<organism evidence="3 4">
    <name type="scientific">Elsinoe ampelina</name>
    <dbReference type="NCBI Taxonomy" id="302913"/>
    <lineage>
        <taxon>Eukaryota</taxon>
        <taxon>Fungi</taxon>
        <taxon>Dikarya</taxon>
        <taxon>Ascomycota</taxon>
        <taxon>Pezizomycotina</taxon>
        <taxon>Dothideomycetes</taxon>
        <taxon>Dothideomycetidae</taxon>
        <taxon>Myriangiales</taxon>
        <taxon>Elsinoaceae</taxon>
        <taxon>Elsinoe</taxon>
    </lineage>
</organism>
<dbReference type="Proteomes" id="UP000799538">
    <property type="component" value="Unassembled WGS sequence"/>
</dbReference>
<dbReference type="OrthoDB" id="2580011at2759"/>
<protein>
    <recommendedName>
        <fullName evidence="2">DUF2231 domain-containing protein</fullName>
    </recommendedName>
</protein>